<keyword evidence="5" id="KW-0813">Transport</keyword>
<organism evidence="6 7">
    <name type="scientific">Plectus sambesii</name>
    <dbReference type="NCBI Taxonomy" id="2011161"/>
    <lineage>
        <taxon>Eukaryota</taxon>
        <taxon>Metazoa</taxon>
        <taxon>Ecdysozoa</taxon>
        <taxon>Nematoda</taxon>
        <taxon>Chromadorea</taxon>
        <taxon>Plectida</taxon>
        <taxon>Plectina</taxon>
        <taxon>Plectoidea</taxon>
        <taxon>Plectidae</taxon>
        <taxon>Plectus</taxon>
    </lineage>
</organism>
<evidence type="ECO:0000256" key="2">
    <source>
        <dbReference type="ARBA" id="ARBA00007780"/>
    </source>
</evidence>
<dbReference type="GO" id="GO:0015288">
    <property type="term" value="F:porin activity"/>
    <property type="evidence" value="ECO:0007669"/>
    <property type="project" value="UniProtKB-KW"/>
</dbReference>
<evidence type="ECO:0000256" key="1">
    <source>
        <dbReference type="ARBA" id="ARBA00004294"/>
    </source>
</evidence>
<keyword evidence="3" id="KW-1134">Transmembrane beta strand</keyword>
<keyword evidence="4" id="KW-0496">Mitochondrion</keyword>
<dbReference type="InterPro" id="IPR027246">
    <property type="entry name" value="Porin_Euk/Tom40"/>
</dbReference>
<keyword evidence="4" id="KW-1000">Mitochondrion outer membrane</keyword>
<keyword evidence="5" id="KW-0406">Ion transport</keyword>
<dbReference type="GO" id="GO:0046930">
    <property type="term" value="C:pore complex"/>
    <property type="evidence" value="ECO:0007669"/>
    <property type="project" value="UniProtKB-KW"/>
</dbReference>
<reference evidence="7" key="1">
    <citation type="submission" date="2022-11" db="UniProtKB">
        <authorList>
            <consortium name="WormBaseParasite"/>
        </authorList>
    </citation>
    <scope>IDENTIFICATION</scope>
</reference>
<dbReference type="Proteomes" id="UP000887566">
    <property type="component" value="Unplaced"/>
</dbReference>
<evidence type="ECO:0000313" key="6">
    <source>
        <dbReference type="Proteomes" id="UP000887566"/>
    </source>
</evidence>
<evidence type="ECO:0000313" key="7">
    <source>
        <dbReference type="WBParaSite" id="PSAMB.scaffold1542size30269.g13689.t1"/>
    </source>
</evidence>
<proteinExistence type="inferred from homology"/>
<keyword evidence="5" id="KW-0626">Porin</keyword>
<dbReference type="Gene3D" id="2.40.160.10">
    <property type="entry name" value="Porin"/>
    <property type="match status" value="1"/>
</dbReference>
<evidence type="ECO:0000256" key="3">
    <source>
        <dbReference type="ARBA" id="ARBA00022452"/>
    </source>
</evidence>
<evidence type="ECO:0000256" key="4">
    <source>
        <dbReference type="ARBA" id="ARBA00022787"/>
    </source>
</evidence>
<dbReference type="GO" id="GO:0008308">
    <property type="term" value="F:voltage-gated monoatomic anion channel activity"/>
    <property type="evidence" value="ECO:0007669"/>
    <property type="project" value="InterPro"/>
</dbReference>
<dbReference type="CDD" id="cd07306">
    <property type="entry name" value="Porin3_VDAC"/>
    <property type="match status" value="1"/>
</dbReference>
<name>A0A914V4S6_9BILA</name>
<dbReference type="AlphaFoldDB" id="A0A914V4S6"/>
<comment type="subcellular location">
    <subcellularLocation>
        <location evidence="1">Mitochondrion outer membrane</location>
    </subcellularLocation>
</comment>
<evidence type="ECO:0000256" key="5">
    <source>
        <dbReference type="ARBA" id="ARBA00023114"/>
    </source>
</evidence>
<dbReference type="WBParaSite" id="PSAMB.scaffold1542size30269.g13689.t1">
    <property type="protein sequence ID" value="PSAMB.scaffold1542size30269.g13689.t1"/>
    <property type="gene ID" value="PSAMB.scaffold1542size30269.g13689"/>
</dbReference>
<keyword evidence="6" id="KW-1185">Reference proteome</keyword>
<dbReference type="PANTHER" id="PTHR11743:SF70">
    <property type="entry name" value="GH26960P-RELATED"/>
    <property type="match status" value="1"/>
</dbReference>
<dbReference type="PRINTS" id="PR00185">
    <property type="entry name" value="EUKARYTPORIN"/>
</dbReference>
<comment type="similarity">
    <text evidence="2">Belongs to the eukaryotic mitochondrial porin family.</text>
</comment>
<accession>A0A914V4S6</accession>
<dbReference type="GO" id="GO:0005741">
    <property type="term" value="C:mitochondrial outer membrane"/>
    <property type="evidence" value="ECO:0007669"/>
    <property type="project" value="UniProtKB-SubCell"/>
</dbReference>
<dbReference type="Pfam" id="PF01459">
    <property type="entry name" value="Porin_3"/>
    <property type="match status" value="1"/>
</dbReference>
<dbReference type="InterPro" id="IPR001925">
    <property type="entry name" value="Porin_Euk"/>
</dbReference>
<keyword evidence="3" id="KW-0812">Transmembrane</keyword>
<protein>
    <submittedName>
        <fullName evidence="7">Voltage-dependent anion-selective channel protein 3</fullName>
    </submittedName>
</protein>
<keyword evidence="3" id="KW-0472">Membrane</keyword>
<sequence>MAPPSYVDLGKSSKDLFNKGYNFGFLKLDSTTKAGEKREIEFKTGASHNVASQKLFGSLDIKYKLPVYGITLTEKWNTDNQLGTVVEIEDQVAKGFKLTLDSTYAPHLGKRSGKLKGEWSNDRLRVNTDVALDAGPIVNLSAVAAHEGWLLGLQGGFDTAKSKVNATNIAFGRSTGEYAVHTFM</sequence>
<dbReference type="InterPro" id="IPR023614">
    <property type="entry name" value="Porin_dom_sf"/>
</dbReference>
<dbReference type="PANTHER" id="PTHR11743">
    <property type="entry name" value="VOLTAGE-DEPENDENT ANION-SELECTIVE CHANNEL"/>
    <property type="match status" value="1"/>
</dbReference>